<comment type="caution">
    <text evidence="1">The sequence shown here is derived from an EMBL/GenBank/DDBJ whole genome shotgun (WGS) entry which is preliminary data.</text>
</comment>
<organism evidence="1 2">
    <name type="scientific">Rhodosorus marinus</name>
    <dbReference type="NCBI Taxonomy" id="101924"/>
    <lineage>
        <taxon>Eukaryota</taxon>
        <taxon>Rhodophyta</taxon>
        <taxon>Stylonematophyceae</taxon>
        <taxon>Stylonematales</taxon>
        <taxon>Stylonemataceae</taxon>
        <taxon>Rhodosorus</taxon>
    </lineage>
</organism>
<gene>
    <name evidence="1" type="ORF">NDN08_007588</name>
</gene>
<dbReference type="EMBL" id="JAMWBK010000002">
    <property type="protein sequence ID" value="KAJ8907477.1"/>
    <property type="molecule type" value="Genomic_DNA"/>
</dbReference>
<reference evidence="1 2" key="1">
    <citation type="journal article" date="2023" name="Nat. Commun.">
        <title>Origin of minicircular mitochondrial genomes in red algae.</title>
        <authorList>
            <person name="Lee Y."/>
            <person name="Cho C.H."/>
            <person name="Lee Y.M."/>
            <person name="Park S.I."/>
            <person name="Yang J.H."/>
            <person name="West J.A."/>
            <person name="Bhattacharya D."/>
            <person name="Yoon H.S."/>
        </authorList>
    </citation>
    <scope>NUCLEOTIDE SEQUENCE [LARGE SCALE GENOMIC DNA]</scope>
    <source>
        <strain evidence="1 2">CCMP1338</strain>
        <tissue evidence="1">Whole cell</tissue>
    </source>
</reference>
<accession>A0AAV8V272</accession>
<proteinExistence type="predicted"/>
<keyword evidence="2" id="KW-1185">Reference proteome</keyword>
<dbReference type="Proteomes" id="UP001157974">
    <property type="component" value="Unassembled WGS sequence"/>
</dbReference>
<name>A0AAV8V272_9RHOD</name>
<protein>
    <submittedName>
        <fullName evidence="1">Uncharacterized protein</fullName>
    </submittedName>
</protein>
<dbReference type="AlphaFoldDB" id="A0AAV8V272"/>
<evidence type="ECO:0000313" key="1">
    <source>
        <dbReference type="EMBL" id="KAJ8907477.1"/>
    </source>
</evidence>
<sequence>MTAAVFGMSGDVMRKRLREDDDSFELACSLLGNLRNGVEDSVMVSSNPAAIRGGKTAMRRVKSAKKTDVHPVFVSERAQIFFRNGRLVSEPLEKEDAGSPAEGDIAWNEFLRLKESAFKI</sequence>
<evidence type="ECO:0000313" key="2">
    <source>
        <dbReference type="Proteomes" id="UP001157974"/>
    </source>
</evidence>